<dbReference type="InterPro" id="IPR016171">
    <property type="entry name" value="Vanillyl_alc_oxidase_C-sub2"/>
</dbReference>
<evidence type="ECO:0000313" key="9">
    <source>
        <dbReference type="EMBL" id="PWS28181.1"/>
    </source>
</evidence>
<comment type="caution">
    <text evidence="9">The sequence shown here is derived from an EMBL/GenBank/DDBJ whole genome shotgun (WGS) entry which is preliminary data.</text>
</comment>
<accession>A0A317EMY7</accession>
<organism evidence="9 10">
    <name type="scientific">Pedobacter yonginense</name>
    <dbReference type="NCBI Taxonomy" id="651869"/>
    <lineage>
        <taxon>Bacteria</taxon>
        <taxon>Pseudomonadati</taxon>
        <taxon>Bacteroidota</taxon>
        <taxon>Sphingobacteriia</taxon>
        <taxon>Sphingobacteriales</taxon>
        <taxon>Sphingobacteriaceae</taxon>
        <taxon>Pedobacter</taxon>
    </lineage>
</organism>
<dbReference type="GO" id="GO:0008720">
    <property type="term" value="F:D-lactate dehydrogenase (NAD+) activity"/>
    <property type="evidence" value="ECO:0007669"/>
    <property type="project" value="TreeGrafter"/>
</dbReference>
<keyword evidence="10" id="KW-1185">Reference proteome</keyword>
<dbReference type="OrthoDB" id="9767256at2"/>
<dbReference type="Proteomes" id="UP000245379">
    <property type="component" value="Unassembled WGS sequence"/>
</dbReference>
<evidence type="ECO:0000313" key="10">
    <source>
        <dbReference type="Proteomes" id="UP000245379"/>
    </source>
</evidence>
<dbReference type="InterPro" id="IPR036318">
    <property type="entry name" value="FAD-bd_PCMH-like_sf"/>
</dbReference>
<dbReference type="GO" id="GO:1903457">
    <property type="term" value="P:lactate catabolic process"/>
    <property type="evidence" value="ECO:0007669"/>
    <property type="project" value="TreeGrafter"/>
</dbReference>
<feature type="domain" description="FAD-binding PCMH-type" evidence="8">
    <location>
        <begin position="20"/>
        <end position="232"/>
    </location>
</feature>
<keyword evidence="3" id="KW-0285">Flavoprotein</keyword>
<reference evidence="9 10" key="1">
    <citation type="submission" date="2018-05" db="EMBL/GenBank/DDBJ databases">
        <title>Pedobacter paludis sp. nov., isolated from wetland soil.</title>
        <authorList>
            <person name="Zhang Y."/>
            <person name="Wang G."/>
        </authorList>
    </citation>
    <scope>NUCLEOTIDE SEQUENCE [LARGE SCALE GENOMIC DNA]</scope>
    <source>
        <strain evidence="9 10">KCTC22721</strain>
    </source>
</reference>
<dbReference type="PANTHER" id="PTHR11748:SF111">
    <property type="entry name" value="D-LACTATE DEHYDROGENASE, MITOCHONDRIAL-RELATED"/>
    <property type="match status" value="1"/>
</dbReference>
<comment type="cofactor">
    <cofactor evidence="1">
        <name>FAD</name>
        <dbReference type="ChEBI" id="CHEBI:57692"/>
    </cofactor>
</comment>
<dbReference type="SUPFAM" id="SSF55103">
    <property type="entry name" value="FAD-linked oxidases, C-terminal domain"/>
    <property type="match status" value="1"/>
</dbReference>
<evidence type="ECO:0000256" key="6">
    <source>
        <dbReference type="ARBA" id="ARBA00023002"/>
    </source>
</evidence>
<dbReference type="EC" id="1.1.2.4" evidence="7"/>
<dbReference type="Pfam" id="PF01565">
    <property type="entry name" value="FAD_binding_4"/>
    <property type="match status" value="1"/>
</dbReference>
<dbReference type="EMBL" id="QGNZ01000002">
    <property type="protein sequence ID" value="PWS28181.1"/>
    <property type="molecule type" value="Genomic_DNA"/>
</dbReference>
<evidence type="ECO:0000259" key="8">
    <source>
        <dbReference type="PROSITE" id="PS51387"/>
    </source>
</evidence>
<dbReference type="Gene3D" id="3.30.465.10">
    <property type="match status" value="1"/>
</dbReference>
<keyword evidence="6" id="KW-0560">Oxidoreductase</keyword>
<evidence type="ECO:0000256" key="3">
    <source>
        <dbReference type="ARBA" id="ARBA00022630"/>
    </source>
</evidence>
<dbReference type="InterPro" id="IPR006094">
    <property type="entry name" value="Oxid_FAD_bind_N"/>
</dbReference>
<keyword evidence="5" id="KW-0809">Transit peptide</keyword>
<evidence type="ECO:0000256" key="4">
    <source>
        <dbReference type="ARBA" id="ARBA00022827"/>
    </source>
</evidence>
<dbReference type="GO" id="GO:0071949">
    <property type="term" value="F:FAD binding"/>
    <property type="evidence" value="ECO:0007669"/>
    <property type="project" value="InterPro"/>
</dbReference>
<sequence length="494" mass="54883">MIVKENKEEFYQYTTDQANLSGACDKVFIVKNSQEVREVVLTANKCNTPLTVCGNHTSLTGSSLPSSGWVLSTEELNEIIEINEQELFAIVEPGVTLKSLQQALAPLGLFFPPDPTEDSCFIGGMIGTNASGARSFGFGPTRDSILELDFILAAGEEISFSRSENIQEDNFCIITKADNIIQFNIPQSYVLPDVKNAAGYFLKSGMSPIDLFIGAEGTLGVITKAKLKLKKRSLDYVSLVVFFQDLSDCFTCIDLIRQSSNNFQLKNINGIAADAIEFFDKNSLNLLRDKFTDIPKTATAAVWIEYGVNANQSYEDILNQWESFFISQEIDTSFIWFGADSNDRAKIKNMRHSLPVTVNEIIKKRGLRKLGTDVAVPFHLFEDFYRMATQATEAKGLQYVAFGHFGNSHLHLNILPANEVEMQAGKALYSKLCTDAIALGGTFSAEHGVGKLKCNYLKQMIGEENFAFMKKVKEIFDPKNILGRGTLFKLNDLN</sequence>
<keyword evidence="4" id="KW-0274">FAD</keyword>
<dbReference type="Gene3D" id="1.10.45.10">
    <property type="entry name" value="Vanillyl-alcohol Oxidase, Chain A, domain 4"/>
    <property type="match status" value="1"/>
</dbReference>
<evidence type="ECO:0000256" key="5">
    <source>
        <dbReference type="ARBA" id="ARBA00022946"/>
    </source>
</evidence>
<dbReference type="InterPro" id="IPR004113">
    <property type="entry name" value="FAD-bd_oxidored_4_C"/>
</dbReference>
<evidence type="ECO:0000256" key="2">
    <source>
        <dbReference type="ARBA" id="ARBA00008000"/>
    </source>
</evidence>
<dbReference type="InterPro" id="IPR016164">
    <property type="entry name" value="FAD-linked_Oxase-like_C"/>
</dbReference>
<dbReference type="GO" id="GO:0004458">
    <property type="term" value="F:D-lactate dehydrogenase (cytochrome) activity"/>
    <property type="evidence" value="ECO:0007669"/>
    <property type="project" value="UniProtKB-EC"/>
</dbReference>
<evidence type="ECO:0000256" key="7">
    <source>
        <dbReference type="ARBA" id="ARBA00038897"/>
    </source>
</evidence>
<dbReference type="InterPro" id="IPR016169">
    <property type="entry name" value="FAD-bd_PCMH_sub2"/>
</dbReference>
<dbReference type="SUPFAM" id="SSF56176">
    <property type="entry name" value="FAD-binding/transporter-associated domain-like"/>
    <property type="match status" value="1"/>
</dbReference>
<dbReference type="AlphaFoldDB" id="A0A317EMY7"/>
<dbReference type="Pfam" id="PF02913">
    <property type="entry name" value="FAD-oxidase_C"/>
    <property type="match status" value="1"/>
</dbReference>
<dbReference type="PROSITE" id="PS51387">
    <property type="entry name" value="FAD_PCMH"/>
    <property type="match status" value="1"/>
</dbReference>
<dbReference type="Gene3D" id="3.30.70.2740">
    <property type="match status" value="1"/>
</dbReference>
<protein>
    <recommendedName>
        <fullName evidence="7">D-lactate dehydrogenase (cytochrome)</fullName>
        <ecNumber evidence="7">1.1.2.4</ecNumber>
    </recommendedName>
</protein>
<comment type="similarity">
    <text evidence="2">Belongs to the FAD-binding oxidoreductase/transferase type 4 family.</text>
</comment>
<gene>
    <name evidence="9" type="ORF">DHW03_11570</name>
</gene>
<name>A0A317EMY7_9SPHI</name>
<evidence type="ECO:0000256" key="1">
    <source>
        <dbReference type="ARBA" id="ARBA00001974"/>
    </source>
</evidence>
<dbReference type="InterPro" id="IPR016166">
    <property type="entry name" value="FAD-bd_PCMH"/>
</dbReference>
<dbReference type="PANTHER" id="PTHR11748">
    <property type="entry name" value="D-LACTATE DEHYDROGENASE"/>
    <property type="match status" value="1"/>
</dbReference>
<dbReference type="RefSeq" id="WP_109925940.1">
    <property type="nucleotide sequence ID" value="NZ_QGNZ01000002.1"/>
</dbReference>
<proteinExistence type="inferred from homology"/>